<protein>
    <submittedName>
        <fullName evidence="2">Uncharacterized protein</fullName>
    </submittedName>
</protein>
<evidence type="ECO:0000256" key="1">
    <source>
        <dbReference type="SAM" id="SignalP"/>
    </source>
</evidence>
<dbReference type="OrthoDB" id="9830840at2"/>
<keyword evidence="1" id="KW-0732">Signal</keyword>
<organism evidence="2 3">
    <name type="scientific">Terrimicrobium sacchariphilum</name>
    <dbReference type="NCBI Taxonomy" id="690879"/>
    <lineage>
        <taxon>Bacteria</taxon>
        <taxon>Pseudomonadati</taxon>
        <taxon>Verrucomicrobiota</taxon>
        <taxon>Terrimicrobiia</taxon>
        <taxon>Terrimicrobiales</taxon>
        <taxon>Terrimicrobiaceae</taxon>
        <taxon>Terrimicrobium</taxon>
    </lineage>
</organism>
<feature type="chain" id="PRO_5007524395" evidence="1">
    <location>
        <begin position="34"/>
        <end position="148"/>
    </location>
</feature>
<comment type="caution">
    <text evidence="2">The sequence shown here is derived from an EMBL/GenBank/DDBJ whole genome shotgun (WGS) entry which is preliminary data.</text>
</comment>
<dbReference type="Proteomes" id="UP000076023">
    <property type="component" value="Unassembled WGS sequence"/>
</dbReference>
<evidence type="ECO:0000313" key="2">
    <source>
        <dbReference type="EMBL" id="GAT31796.1"/>
    </source>
</evidence>
<reference evidence="3" key="1">
    <citation type="journal article" date="2017" name="Genome Announc.">
        <title>Draft Genome Sequence of Terrimicrobium sacchariphilum NM-5T, a Facultative Anaerobic Soil Bacterium of the Class Spartobacteria.</title>
        <authorList>
            <person name="Qiu Y.L."/>
            <person name="Tourlousse D.M."/>
            <person name="Matsuura N."/>
            <person name="Ohashi A."/>
            <person name="Sekiguchi Y."/>
        </authorList>
    </citation>
    <scope>NUCLEOTIDE SEQUENCE [LARGE SCALE GENOMIC DNA]</scope>
    <source>
        <strain evidence="3">NM-5</strain>
    </source>
</reference>
<feature type="signal peptide" evidence="1">
    <location>
        <begin position="1"/>
        <end position="33"/>
    </location>
</feature>
<dbReference type="STRING" id="690879.TSACC_2190"/>
<sequence>MNTHYRFKYRVPGVAALAAIAGAFTFFMDNASAGTVFPHTSSALVIESQGSTASEFKSFRAVESKDKLYVTGSIRKRPGNTLLSHVDVQLLDARGRLIAEAREPISYRHPRTGNGKIGRSPFVASFPLAEARQAARIIVRYHPSSHGS</sequence>
<keyword evidence="3" id="KW-1185">Reference proteome</keyword>
<dbReference type="RefSeq" id="WP_075077675.1">
    <property type="nucleotide sequence ID" value="NZ_BDCO01000002.1"/>
</dbReference>
<evidence type="ECO:0000313" key="3">
    <source>
        <dbReference type="Proteomes" id="UP000076023"/>
    </source>
</evidence>
<dbReference type="InParanoid" id="A0A146G4T9"/>
<dbReference type="AlphaFoldDB" id="A0A146G4T9"/>
<name>A0A146G4T9_TERSA</name>
<proteinExistence type="predicted"/>
<gene>
    <name evidence="2" type="ORF">TSACC_2190</name>
</gene>
<accession>A0A146G4T9</accession>
<dbReference type="EMBL" id="BDCO01000002">
    <property type="protein sequence ID" value="GAT31796.1"/>
    <property type="molecule type" value="Genomic_DNA"/>
</dbReference>